<reference evidence="4 5" key="1">
    <citation type="submission" date="2020-06" db="EMBL/GenBank/DDBJ databases">
        <title>Draft genome of Uliginosibacterium sp. IMCC34675.</title>
        <authorList>
            <person name="Song J."/>
        </authorList>
    </citation>
    <scope>NUCLEOTIDE SEQUENCE [LARGE SCALE GENOMIC DNA]</scope>
    <source>
        <strain evidence="4 5">IMCC34675</strain>
    </source>
</reference>
<name>A0ABX2IQZ7_9RHOO</name>
<gene>
    <name evidence="4" type="ORF">HJ583_016960</name>
</gene>
<evidence type="ECO:0000256" key="1">
    <source>
        <dbReference type="ARBA" id="ARBA00022481"/>
    </source>
</evidence>
<keyword evidence="3" id="KW-0472">Membrane</keyword>
<accession>A0ABX2IQZ7</accession>
<keyword evidence="3" id="KW-1133">Transmembrane helix</keyword>
<evidence type="ECO:0000256" key="2">
    <source>
        <dbReference type="SAM" id="MobiDB-lite"/>
    </source>
</evidence>
<feature type="transmembrane region" description="Helical" evidence="3">
    <location>
        <begin position="23"/>
        <end position="44"/>
    </location>
</feature>
<dbReference type="Pfam" id="PF07963">
    <property type="entry name" value="N_methyl"/>
    <property type="match status" value="1"/>
</dbReference>
<feature type="compositionally biased region" description="Basic and acidic residues" evidence="2">
    <location>
        <begin position="130"/>
        <end position="140"/>
    </location>
</feature>
<dbReference type="EMBL" id="JABCSC020000005">
    <property type="protein sequence ID" value="NSL56726.1"/>
    <property type="molecule type" value="Genomic_DNA"/>
</dbReference>
<protein>
    <submittedName>
        <fullName evidence="4">Prepilin-type N-terminal cleavage/methylation domain-containing protein</fullName>
    </submittedName>
</protein>
<dbReference type="Proteomes" id="UP000778523">
    <property type="component" value="Unassembled WGS sequence"/>
</dbReference>
<feature type="region of interest" description="Disordered" evidence="2">
    <location>
        <begin position="120"/>
        <end position="140"/>
    </location>
</feature>
<evidence type="ECO:0000256" key="3">
    <source>
        <dbReference type="SAM" id="Phobius"/>
    </source>
</evidence>
<proteinExistence type="predicted"/>
<keyword evidence="1" id="KW-0488">Methylation</keyword>
<sequence>MAPVSLVVQVTDLQRAAPASRGFTLIEMIVAMAILALLLTIAVPRYFDGLDRSKDAVLMENLKVTRDVIDKFYGDNGRYPDSLGELVDKRYLRALPVDPITQSNRSWVIVPPEPPLRGQVYDLHSGAKGHTKDGRPYSTL</sequence>
<dbReference type="NCBIfam" id="TIGR02532">
    <property type="entry name" value="IV_pilin_GFxxxE"/>
    <property type="match status" value="1"/>
</dbReference>
<dbReference type="InterPro" id="IPR012902">
    <property type="entry name" value="N_methyl_site"/>
</dbReference>
<keyword evidence="5" id="KW-1185">Reference proteome</keyword>
<dbReference type="PROSITE" id="PS00409">
    <property type="entry name" value="PROKAR_NTER_METHYL"/>
    <property type="match status" value="1"/>
</dbReference>
<evidence type="ECO:0000313" key="4">
    <source>
        <dbReference type="EMBL" id="NSL56726.1"/>
    </source>
</evidence>
<dbReference type="InterPro" id="IPR045584">
    <property type="entry name" value="Pilin-like"/>
</dbReference>
<keyword evidence="3" id="KW-0812">Transmembrane</keyword>
<organism evidence="4 5">
    <name type="scientific">Uliginosibacterium aquaticum</name>
    <dbReference type="NCBI Taxonomy" id="2731212"/>
    <lineage>
        <taxon>Bacteria</taxon>
        <taxon>Pseudomonadati</taxon>
        <taxon>Pseudomonadota</taxon>
        <taxon>Betaproteobacteria</taxon>
        <taxon>Rhodocyclales</taxon>
        <taxon>Zoogloeaceae</taxon>
        <taxon>Uliginosibacterium</taxon>
    </lineage>
</organism>
<dbReference type="InterPro" id="IPR000983">
    <property type="entry name" value="Bac_GSPG_pilin"/>
</dbReference>
<comment type="caution">
    <text evidence="4">The sequence shown here is derived from an EMBL/GenBank/DDBJ whole genome shotgun (WGS) entry which is preliminary data.</text>
</comment>
<dbReference type="PRINTS" id="PR00813">
    <property type="entry name" value="BCTERIALGSPG"/>
</dbReference>
<dbReference type="Gene3D" id="3.30.700.10">
    <property type="entry name" value="Glycoprotein, Type 4 Pilin"/>
    <property type="match status" value="1"/>
</dbReference>
<evidence type="ECO:0000313" key="5">
    <source>
        <dbReference type="Proteomes" id="UP000778523"/>
    </source>
</evidence>
<dbReference type="SUPFAM" id="SSF54523">
    <property type="entry name" value="Pili subunits"/>
    <property type="match status" value="1"/>
</dbReference>